<evidence type="ECO:0000313" key="1">
    <source>
        <dbReference type="EMBL" id="TYG58298.1"/>
    </source>
</evidence>
<reference evidence="1 2" key="1">
    <citation type="submission" date="2019-06" db="EMBL/GenBank/DDBJ databases">
        <title>WGS assembly of Gossypium darwinii.</title>
        <authorList>
            <person name="Chen Z.J."/>
            <person name="Sreedasyam A."/>
            <person name="Ando A."/>
            <person name="Song Q."/>
            <person name="De L."/>
            <person name="Hulse-Kemp A."/>
            <person name="Ding M."/>
            <person name="Ye W."/>
            <person name="Kirkbride R."/>
            <person name="Jenkins J."/>
            <person name="Plott C."/>
            <person name="Lovell J."/>
            <person name="Lin Y.-M."/>
            <person name="Vaughn R."/>
            <person name="Liu B."/>
            <person name="Li W."/>
            <person name="Simpson S."/>
            <person name="Scheffler B."/>
            <person name="Saski C."/>
            <person name="Grover C."/>
            <person name="Hu G."/>
            <person name="Conover J."/>
            <person name="Carlson J."/>
            <person name="Shu S."/>
            <person name="Boston L."/>
            <person name="Williams M."/>
            <person name="Peterson D."/>
            <person name="Mcgee K."/>
            <person name="Jones D."/>
            <person name="Wendel J."/>
            <person name="Stelly D."/>
            <person name="Grimwood J."/>
            <person name="Schmutz J."/>
        </authorList>
    </citation>
    <scope>NUCLEOTIDE SEQUENCE [LARGE SCALE GENOMIC DNA]</scope>
    <source>
        <strain evidence="1">1808015.09</strain>
    </source>
</reference>
<dbReference type="AlphaFoldDB" id="A0A5D2BP09"/>
<accession>A0A5D2BP09</accession>
<proteinExistence type="predicted"/>
<name>A0A5D2BP09_GOSDA</name>
<protein>
    <submittedName>
        <fullName evidence="1">Uncharacterized protein</fullName>
    </submittedName>
</protein>
<keyword evidence="2" id="KW-1185">Reference proteome</keyword>
<organism evidence="1 2">
    <name type="scientific">Gossypium darwinii</name>
    <name type="common">Darwin's cotton</name>
    <name type="synonym">Gossypium barbadense var. darwinii</name>
    <dbReference type="NCBI Taxonomy" id="34276"/>
    <lineage>
        <taxon>Eukaryota</taxon>
        <taxon>Viridiplantae</taxon>
        <taxon>Streptophyta</taxon>
        <taxon>Embryophyta</taxon>
        <taxon>Tracheophyta</taxon>
        <taxon>Spermatophyta</taxon>
        <taxon>Magnoliopsida</taxon>
        <taxon>eudicotyledons</taxon>
        <taxon>Gunneridae</taxon>
        <taxon>Pentapetalae</taxon>
        <taxon>rosids</taxon>
        <taxon>malvids</taxon>
        <taxon>Malvales</taxon>
        <taxon>Malvaceae</taxon>
        <taxon>Malvoideae</taxon>
        <taxon>Gossypium</taxon>
    </lineage>
</organism>
<evidence type="ECO:0000313" key="2">
    <source>
        <dbReference type="Proteomes" id="UP000323506"/>
    </source>
</evidence>
<sequence>MILQFPAKPAIFIIIKIFLISRSVDRHRYEIHRIKQRKQVPRRRELASVFKAPLLFRTEPLPQLFDLMTALNGRFHGFRTRSERYSGRHGSPVGCLEVLASKNEPFFLVSLNQHQGFLLAPAGRSNALCGGSGVGLRGCHTGR</sequence>
<dbReference type="EMBL" id="CM017708">
    <property type="protein sequence ID" value="TYG58298.1"/>
    <property type="molecule type" value="Genomic_DNA"/>
</dbReference>
<dbReference type="Proteomes" id="UP000323506">
    <property type="component" value="Chromosome D08"/>
</dbReference>
<gene>
    <name evidence="1" type="ORF">ES288_D08G211300v1</name>
</gene>